<comment type="caution">
    <text evidence="5">The sequence shown here is derived from an EMBL/GenBank/DDBJ whole genome shotgun (WGS) entry which is preliminary data.</text>
</comment>
<accession>A0A9W8K4E1</accession>
<keyword evidence="1" id="KW-0285">Flavoprotein</keyword>
<gene>
    <name evidence="5" type="ORF">NLJ89_g3707</name>
</gene>
<dbReference type="EMBL" id="JANKHO010000280">
    <property type="protein sequence ID" value="KAJ3512120.1"/>
    <property type="molecule type" value="Genomic_DNA"/>
</dbReference>
<dbReference type="OrthoDB" id="2915840at2759"/>
<proteinExistence type="predicted"/>
<keyword evidence="3" id="KW-0560">Oxidoreductase</keyword>
<dbReference type="Gene3D" id="3.50.50.60">
    <property type="entry name" value="FAD/NAD(P)-binding domain"/>
    <property type="match status" value="1"/>
</dbReference>
<dbReference type="InterPro" id="IPR023753">
    <property type="entry name" value="FAD/NAD-binding_dom"/>
</dbReference>
<evidence type="ECO:0000313" key="5">
    <source>
        <dbReference type="EMBL" id="KAJ3512120.1"/>
    </source>
</evidence>
<dbReference type="InterPro" id="IPR036188">
    <property type="entry name" value="FAD/NAD-bd_sf"/>
</dbReference>
<reference evidence="5" key="1">
    <citation type="submission" date="2022-07" db="EMBL/GenBank/DDBJ databases">
        <title>Genome Sequence of Agrocybe chaxingu.</title>
        <authorList>
            <person name="Buettner E."/>
        </authorList>
    </citation>
    <scope>NUCLEOTIDE SEQUENCE</scope>
    <source>
        <strain evidence="5">MP-N11</strain>
    </source>
</reference>
<protein>
    <recommendedName>
        <fullName evidence="4">FAD/NAD(P)-binding domain-containing protein</fullName>
    </recommendedName>
</protein>
<dbReference type="GO" id="GO:0016491">
    <property type="term" value="F:oxidoreductase activity"/>
    <property type="evidence" value="ECO:0007669"/>
    <property type="project" value="UniProtKB-KW"/>
</dbReference>
<evidence type="ECO:0000313" key="6">
    <source>
        <dbReference type="Proteomes" id="UP001148786"/>
    </source>
</evidence>
<evidence type="ECO:0000256" key="1">
    <source>
        <dbReference type="ARBA" id="ARBA00022630"/>
    </source>
</evidence>
<evidence type="ECO:0000259" key="4">
    <source>
        <dbReference type="Pfam" id="PF07992"/>
    </source>
</evidence>
<keyword evidence="2" id="KW-0274">FAD</keyword>
<dbReference type="SUPFAM" id="SSF51905">
    <property type="entry name" value="FAD/NAD(P)-binding domain"/>
    <property type="match status" value="2"/>
</dbReference>
<name>A0A9W8K4E1_9AGAR</name>
<evidence type="ECO:0000256" key="2">
    <source>
        <dbReference type="ARBA" id="ARBA00022827"/>
    </source>
</evidence>
<sequence>MPGPAVLGEAIGIIGAGVAGLINAHVLLKDGFTDVTLISRDKSVGGTWARQRVYPGLYINNVHGEYRLSGLEMPLPENAARVGGRLSGTDMCEYMEKYSATFLEGKAKFKLQTEVLNISRDAEGKWSVLVENALSRLKEVLVFSRIILATGGCSNAKIPAELSPKTAEDAGYRGMVIHSSQFASRLDDILAAVKPHENGNTDDEQRVLVIGGGKSSQDVCTKLAIEGRKVTMVFDTTDVFLGTTSPLPDFLRKSRRFLHTTSVGSAINHFIWRKLGESSFDAFQVPKNSPLRRTHPMFWGIRLSDDGNYRPDCFHALVNAGAIDVISPARVEGYSKDGKSLVVSNGTIVSPKAVVLATGYQSSWSNIFTAEMAEELGINRHAPHTTVTATWDNYKSLKNPPVLKPENKEWTTSIYRGIVPAKNIERRDFAIAGALFTANPGYTNEVVAHWIASYFRGDKMHLPSSTEEAIAKAEEKAHWMKVRFPDMISWMNESYSTSFDFWSWPQAADELLNDMYLPGMRSGGNWLNWVFKVIDLKEIENLTQERENKQKELK</sequence>
<dbReference type="Pfam" id="PF07992">
    <property type="entry name" value="Pyr_redox_2"/>
    <property type="match status" value="1"/>
</dbReference>
<dbReference type="PANTHER" id="PTHR23023">
    <property type="entry name" value="DIMETHYLANILINE MONOOXYGENASE"/>
    <property type="match status" value="1"/>
</dbReference>
<dbReference type="Proteomes" id="UP001148786">
    <property type="component" value="Unassembled WGS sequence"/>
</dbReference>
<feature type="domain" description="FAD/NAD(P)-binding" evidence="4">
    <location>
        <begin position="13"/>
        <end position="240"/>
    </location>
</feature>
<evidence type="ECO:0000256" key="3">
    <source>
        <dbReference type="ARBA" id="ARBA00023002"/>
    </source>
</evidence>
<organism evidence="5 6">
    <name type="scientific">Agrocybe chaxingu</name>
    <dbReference type="NCBI Taxonomy" id="84603"/>
    <lineage>
        <taxon>Eukaryota</taxon>
        <taxon>Fungi</taxon>
        <taxon>Dikarya</taxon>
        <taxon>Basidiomycota</taxon>
        <taxon>Agaricomycotina</taxon>
        <taxon>Agaricomycetes</taxon>
        <taxon>Agaricomycetidae</taxon>
        <taxon>Agaricales</taxon>
        <taxon>Agaricineae</taxon>
        <taxon>Strophariaceae</taxon>
        <taxon>Agrocybe</taxon>
    </lineage>
</organism>
<keyword evidence="6" id="KW-1185">Reference proteome</keyword>
<dbReference type="InterPro" id="IPR050346">
    <property type="entry name" value="FMO-like"/>
</dbReference>
<dbReference type="AlphaFoldDB" id="A0A9W8K4E1"/>